<reference evidence="3" key="1">
    <citation type="journal article" date="2023" name="Mol. Phylogenet. Evol.">
        <title>Genome-scale phylogeny and comparative genomics of the fungal order Sordariales.</title>
        <authorList>
            <person name="Hensen N."/>
            <person name="Bonometti L."/>
            <person name="Westerberg I."/>
            <person name="Brannstrom I.O."/>
            <person name="Guillou S."/>
            <person name="Cros-Aarteil S."/>
            <person name="Calhoun S."/>
            <person name="Haridas S."/>
            <person name="Kuo A."/>
            <person name="Mondo S."/>
            <person name="Pangilinan J."/>
            <person name="Riley R."/>
            <person name="LaButti K."/>
            <person name="Andreopoulos B."/>
            <person name="Lipzen A."/>
            <person name="Chen C."/>
            <person name="Yan M."/>
            <person name="Daum C."/>
            <person name="Ng V."/>
            <person name="Clum A."/>
            <person name="Steindorff A."/>
            <person name="Ohm R.A."/>
            <person name="Martin F."/>
            <person name="Silar P."/>
            <person name="Natvig D.O."/>
            <person name="Lalanne C."/>
            <person name="Gautier V."/>
            <person name="Ament-Velasquez S.L."/>
            <person name="Kruys A."/>
            <person name="Hutchinson M.I."/>
            <person name="Powell A.J."/>
            <person name="Barry K."/>
            <person name="Miller A.N."/>
            <person name="Grigoriev I.V."/>
            <person name="Debuchy R."/>
            <person name="Gladieux P."/>
            <person name="Hiltunen Thoren M."/>
            <person name="Johannesson H."/>
        </authorList>
    </citation>
    <scope>NUCLEOTIDE SEQUENCE</scope>
    <source>
        <strain evidence="3">CBS 626.80</strain>
    </source>
</reference>
<accession>A0AAN6SGS5</accession>
<dbReference type="EMBL" id="MU859119">
    <property type="protein sequence ID" value="KAK3952653.1"/>
    <property type="molecule type" value="Genomic_DNA"/>
</dbReference>
<sequence length="163" mass="17955">MMHPPRFIRFALTLLITAAISAAVLVPKSRVSPSGAPEISKRNTDAIHRSQQPPAAVAMPTVYHARGGPVRARERNTRFAGRKREIIPREDGGRARGAHYYSTEEHLGERNIRRASRAHRRDVAGMATPGFAILVVFAAIAFIALTWFTVIYCINKGETAAVQ</sequence>
<keyword evidence="1" id="KW-1133">Transmembrane helix</keyword>
<feature type="transmembrane region" description="Helical" evidence="1">
    <location>
        <begin position="131"/>
        <end position="154"/>
    </location>
</feature>
<feature type="chain" id="PRO_5042819246" description="Transmembrane protein" evidence="2">
    <location>
        <begin position="24"/>
        <end position="163"/>
    </location>
</feature>
<evidence type="ECO:0000313" key="4">
    <source>
        <dbReference type="Proteomes" id="UP001303222"/>
    </source>
</evidence>
<feature type="signal peptide" evidence="2">
    <location>
        <begin position="1"/>
        <end position="23"/>
    </location>
</feature>
<keyword evidence="4" id="KW-1185">Reference proteome</keyword>
<keyword evidence="1" id="KW-0812">Transmembrane</keyword>
<organism evidence="3 4">
    <name type="scientific">Pseudoneurospora amorphoporcata</name>
    <dbReference type="NCBI Taxonomy" id="241081"/>
    <lineage>
        <taxon>Eukaryota</taxon>
        <taxon>Fungi</taxon>
        <taxon>Dikarya</taxon>
        <taxon>Ascomycota</taxon>
        <taxon>Pezizomycotina</taxon>
        <taxon>Sordariomycetes</taxon>
        <taxon>Sordariomycetidae</taxon>
        <taxon>Sordariales</taxon>
        <taxon>Sordariaceae</taxon>
        <taxon>Pseudoneurospora</taxon>
    </lineage>
</organism>
<evidence type="ECO:0000256" key="2">
    <source>
        <dbReference type="SAM" id="SignalP"/>
    </source>
</evidence>
<name>A0AAN6SGS5_9PEZI</name>
<evidence type="ECO:0000313" key="3">
    <source>
        <dbReference type="EMBL" id="KAK3952653.1"/>
    </source>
</evidence>
<gene>
    <name evidence="3" type="ORF">QBC32DRAFT_389541</name>
</gene>
<dbReference type="AlphaFoldDB" id="A0AAN6SGS5"/>
<dbReference type="Proteomes" id="UP001303222">
    <property type="component" value="Unassembled WGS sequence"/>
</dbReference>
<evidence type="ECO:0000256" key="1">
    <source>
        <dbReference type="SAM" id="Phobius"/>
    </source>
</evidence>
<evidence type="ECO:0008006" key="5">
    <source>
        <dbReference type="Google" id="ProtNLM"/>
    </source>
</evidence>
<protein>
    <recommendedName>
        <fullName evidence="5">Transmembrane protein</fullName>
    </recommendedName>
</protein>
<proteinExistence type="predicted"/>
<keyword evidence="2" id="KW-0732">Signal</keyword>
<reference evidence="3" key="2">
    <citation type="submission" date="2023-06" db="EMBL/GenBank/DDBJ databases">
        <authorList>
            <consortium name="Lawrence Berkeley National Laboratory"/>
            <person name="Mondo S.J."/>
            <person name="Hensen N."/>
            <person name="Bonometti L."/>
            <person name="Westerberg I."/>
            <person name="Brannstrom I.O."/>
            <person name="Guillou S."/>
            <person name="Cros-Aarteil S."/>
            <person name="Calhoun S."/>
            <person name="Haridas S."/>
            <person name="Kuo A."/>
            <person name="Pangilinan J."/>
            <person name="Riley R."/>
            <person name="Labutti K."/>
            <person name="Andreopoulos B."/>
            <person name="Lipzen A."/>
            <person name="Chen C."/>
            <person name="Yanf M."/>
            <person name="Daum C."/>
            <person name="Ng V."/>
            <person name="Clum A."/>
            <person name="Steindorff A."/>
            <person name="Ohm R."/>
            <person name="Martin F."/>
            <person name="Silar P."/>
            <person name="Natvig D."/>
            <person name="Lalanne C."/>
            <person name="Gautier V."/>
            <person name="Ament-Velasquez S.L."/>
            <person name="Kruys A."/>
            <person name="Hutchinson M.I."/>
            <person name="Powell A.J."/>
            <person name="Barry K."/>
            <person name="Miller A.N."/>
            <person name="Grigoriev I.V."/>
            <person name="Debuchy R."/>
            <person name="Gladieux P."/>
            <person name="Thoren M.H."/>
            <person name="Johannesson H."/>
        </authorList>
    </citation>
    <scope>NUCLEOTIDE SEQUENCE</scope>
    <source>
        <strain evidence="3">CBS 626.80</strain>
    </source>
</reference>
<comment type="caution">
    <text evidence="3">The sequence shown here is derived from an EMBL/GenBank/DDBJ whole genome shotgun (WGS) entry which is preliminary data.</text>
</comment>
<keyword evidence="1" id="KW-0472">Membrane</keyword>